<name>A0A9P6JPP6_9AGAR</name>
<organism evidence="2 3">
    <name type="scientific">Crepidotus variabilis</name>
    <dbReference type="NCBI Taxonomy" id="179855"/>
    <lineage>
        <taxon>Eukaryota</taxon>
        <taxon>Fungi</taxon>
        <taxon>Dikarya</taxon>
        <taxon>Basidiomycota</taxon>
        <taxon>Agaricomycotina</taxon>
        <taxon>Agaricomycetes</taxon>
        <taxon>Agaricomycetidae</taxon>
        <taxon>Agaricales</taxon>
        <taxon>Agaricineae</taxon>
        <taxon>Crepidotaceae</taxon>
        <taxon>Crepidotus</taxon>
    </lineage>
</organism>
<dbReference type="AlphaFoldDB" id="A0A9P6JPP6"/>
<comment type="caution">
    <text evidence="2">The sequence shown here is derived from an EMBL/GenBank/DDBJ whole genome shotgun (WGS) entry which is preliminary data.</text>
</comment>
<evidence type="ECO:0000256" key="1">
    <source>
        <dbReference type="SAM" id="Phobius"/>
    </source>
</evidence>
<dbReference type="EMBL" id="MU157850">
    <property type="protein sequence ID" value="KAF9528737.1"/>
    <property type="molecule type" value="Genomic_DNA"/>
</dbReference>
<sequence>MMRFLLEVLWPKHIALVCWVWLCATTMINHLYIVFITLDCPPICSAFLPNTVLVRSSLLCMTRKVLSVSILSHNCHTVMSP</sequence>
<evidence type="ECO:0000313" key="3">
    <source>
        <dbReference type="Proteomes" id="UP000807306"/>
    </source>
</evidence>
<evidence type="ECO:0000313" key="2">
    <source>
        <dbReference type="EMBL" id="KAF9528737.1"/>
    </source>
</evidence>
<keyword evidence="1" id="KW-1133">Transmembrane helix</keyword>
<reference evidence="2" key="1">
    <citation type="submission" date="2020-11" db="EMBL/GenBank/DDBJ databases">
        <authorList>
            <consortium name="DOE Joint Genome Institute"/>
            <person name="Ahrendt S."/>
            <person name="Riley R."/>
            <person name="Andreopoulos W."/>
            <person name="Labutti K."/>
            <person name="Pangilinan J."/>
            <person name="Ruiz-Duenas F.J."/>
            <person name="Barrasa J.M."/>
            <person name="Sanchez-Garcia M."/>
            <person name="Camarero S."/>
            <person name="Miyauchi S."/>
            <person name="Serrano A."/>
            <person name="Linde D."/>
            <person name="Babiker R."/>
            <person name="Drula E."/>
            <person name="Ayuso-Fernandez I."/>
            <person name="Pacheco R."/>
            <person name="Padilla G."/>
            <person name="Ferreira P."/>
            <person name="Barriuso J."/>
            <person name="Kellner H."/>
            <person name="Castanera R."/>
            <person name="Alfaro M."/>
            <person name="Ramirez L."/>
            <person name="Pisabarro A.G."/>
            <person name="Kuo A."/>
            <person name="Tritt A."/>
            <person name="Lipzen A."/>
            <person name="He G."/>
            <person name="Yan M."/>
            <person name="Ng V."/>
            <person name="Cullen D."/>
            <person name="Martin F."/>
            <person name="Rosso M.-N."/>
            <person name="Henrissat B."/>
            <person name="Hibbett D."/>
            <person name="Martinez A.T."/>
            <person name="Grigoriev I.V."/>
        </authorList>
    </citation>
    <scope>NUCLEOTIDE SEQUENCE</scope>
    <source>
        <strain evidence="2">CBS 506.95</strain>
    </source>
</reference>
<accession>A0A9P6JPP6</accession>
<gene>
    <name evidence="2" type="ORF">CPB83DRAFT_853666</name>
</gene>
<keyword evidence="1" id="KW-0812">Transmembrane</keyword>
<feature type="transmembrane region" description="Helical" evidence="1">
    <location>
        <begin position="12"/>
        <end position="35"/>
    </location>
</feature>
<keyword evidence="3" id="KW-1185">Reference proteome</keyword>
<protein>
    <submittedName>
        <fullName evidence="2">Uncharacterized protein</fullName>
    </submittedName>
</protein>
<proteinExistence type="predicted"/>
<keyword evidence="1" id="KW-0472">Membrane</keyword>
<dbReference type="Proteomes" id="UP000807306">
    <property type="component" value="Unassembled WGS sequence"/>
</dbReference>